<accession>A0A379ZQD4</accession>
<sequence length="78" mass="8800">MKVKELIVALEQLNPEMEVIGFTANGDKFNDANRVYELKELKLAKAHRERARTKSVDATLNFAPSGEDQAVLYLTSDF</sequence>
<evidence type="ECO:0000313" key="2">
    <source>
        <dbReference type="Proteomes" id="UP000255061"/>
    </source>
</evidence>
<dbReference type="AlphaFoldDB" id="A0A379ZQD4"/>
<protein>
    <submittedName>
        <fullName evidence="1">Uncharacterized protein</fullName>
    </submittedName>
</protein>
<dbReference type="EMBL" id="UGYV01000001">
    <property type="protein sequence ID" value="SUI65676.1"/>
    <property type="molecule type" value="Genomic_DNA"/>
</dbReference>
<organism evidence="1 2">
    <name type="scientific">Shewanella morhuae</name>
    <dbReference type="NCBI Taxonomy" id="365591"/>
    <lineage>
        <taxon>Bacteria</taxon>
        <taxon>Pseudomonadati</taxon>
        <taxon>Pseudomonadota</taxon>
        <taxon>Gammaproteobacteria</taxon>
        <taxon>Alteromonadales</taxon>
        <taxon>Shewanellaceae</taxon>
        <taxon>Shewanella</taxon>
    </lineage>
</organism>
<evidence type="ECO:0000313" key="1">
    <source>
        <dbReference type="EMBL" id="SUI65676.1"/>
    </source>
</evidence>
<dbReference type="RefSeq" id="WP_115405539.1">
    <property type="nucleotide sequence ID" value="NZ_UGYV01000001.1"/>
</dbReference>
<name>A0A379ZQD4_9GAMM</name>
<reference evidence="1 2" key="1">
    <citation type="submission" date="2018-06" db="EMBL/GenBank/DDBJ databases">
        <authorList>
            <consortium name="Pathogen Informatics"/>
            <person name="Doyle S."/>
        </authorList>
    </citation>
    <scope>NUCLEOTIDE SEQUENCE [LARGE SCALE GENOMIC DNA]</scope>
    <source>
        <strain evidence="1 2">NCTC10736</strain>
    </source>
</reference>
<dbReference type="Proteomes" id="UP000255061">
    <property type="component" value="Unassembled WGS sequence"/>
</dbReference>
<proteinExistence type="predicted"/>
<gene>
    <name evidence="1" type="ORF">NCTC10736_00873</name>
</gene>